<keyword evidence="7" id="KW-1185">Reference proteome</keyword>
<evidence type="ECO:0000256" key="4">
    <source>
        <dbReference type="ARBA" id="ARBA00022643"/>
    </source>
</evidence>
<name>A0ABY7W0H9_9BACI</name>
<comment type="function">
    <text evidence="1">Nitronate monooxygenase that uses molecular oxygen to catalyze the oxidative denitrification of alkyl nitronates. Acts on propionate 3-nitronate (P3N), the presumed physiological substrate. Probably functions in the detoxification of P3N, a metabolic poison produced by plants and fungi as a defense mechanism.</text>
</comment>
<dbReference type="InterPro" id="IPR013785">
    <property type="entry name" value="Aldolase_TIM"/>
</dbReference>
<dbReference type="GO" id="GO:0004497">
    <property type="term" value="F:monooxygenase activity"/>
    <property type="evidence" value="ECO:0007669"/>
    <property type="project" value="UniProtKB-KW"/>
</dbReference>
<evidence type="ECO:0000256" key="3">
    <source>
        <dbReference type="ARBA" id="ARBA00022630"/>
    </source>
</evidence>
<evidence type="ECO:0000313" key="6">
    <source>
        <dbReference type="EMBL" id="WDF02359.1"/>
    </source>
</evidence>
<evidence type="ECO:0000256" key="1">
    <source>
        <dbReference type="ARBA" id="ARBA00003535"/>
    </source>
</evidence>
<dbReference type="EMBL" id="CP117834">
    <property type="protein sequence ID" value="WDF02359.1"/>
    <property type="molecule type" value="Genomic_DNA"/>
</dbReference>
<gene>
    <name evidence="6" type="ORF">PQ477_12585</name>
</gene>
<dbReference type="PANTHER" id="PTHR32332:SF20">
    <property type="entry name" value="2-NITROPROPANE DIOXYGENASE-LIKE PROTEIN"/>
    <property type="match status" value="1"/>
</dbReference>
<keyword evidence="3" id="KW-0285">Flavoprotein</keyword>
<keyword evidence="6" id="KW-0503">Monooxygenase</keyword>
<dbReference type="Pfam" id="PF03060">
    <property type="entry name" value="NMO"/>
    <property type="match status" value="2"/>
</dbReference>
<proteinExistence type="predicted"/>
<dbReference type="RefSeq" id="WP_148297215.1">
    <property type="nucleotide sequence ID" value="NZ_CP117834.1"/>
</dbReference>
<protein>
    <recommendedName>
        <fullName evidence="2">Probable nitronate monooxygenase</fullName>
    </recommendedName>
</protein>
<dbReference type="CDD" id="cd04730">
    <property type="entry name" value="NPD_like"/>
    <property type="match status" value="1"/>
</dbReference>
<organism evidence="6 7">
    <name type="scientific">Shouchella hunanensis</name>
    <dbReference type="NCBI Taxonomy" id="766894"/>
    <lineage>
        <taxon>Bacteria</taxon>
        <taxon>Bacillati</taxon>
        <taxon>Bacillota</taxon>
        <taxon>Bacilli</taxon>
        <taxon>Bacillales</taxon>
        <taxon>Bacillaceae</taxon>
        <taxon>Shouchella</taxon>
    </lineage>
</organism>
<dbReference type="SUPFAM" id="SSF51412">
    <property type="entry name" value="Inosine monophosphate dehydrogenase (IMPDH)"/>
    <property type="match status" value="1"/>
</dbReference>
<dbReference type="Gene3D" id="3.20.20.70">
    <property type="entry name" value="Aldolase class I"/>
    <property type="match status" value="1"/>
</dbReference>
<evidence type="ECO:0000256" key="2">
    <source>
        <dbReference type="ARBA" id="ARBA00013457"/>
    </source>
</evidence>
<dbReference type="PANTHER" id="PTHR32332">
    <property type="entry name" value="2-NITROPROPANE DIOXYGENASE"/>
    <property type="match status" value="1"/>
</dbReference>
<sequence length="318" mass="34177">MITERLNIQYPIIQGGMGNSSDPILAASISEAGGLGTIGCGTDSADTVREKIKETKRRTAMPFSLNIPLSMNEEKEQLLALAIDERIPIVSLSAGNPKAYIPVLKRHGIIVLCVVASLKQAIKAEAAGADILVVEGFEAAGINASTEMTTLTLVPLICERVGIPVVAAGGIADGRGLAAVVMLGAAGIQMGTRFIATKEAPYSTKYKEKLLLAADDATVIVGRSHGQVRRILKGSYAERLLQNESRLSLHHYKQWTSEEIHRIGAMEGDDDRGFMNGGQIAGIINDLPSVQDLLHQVMKEAQETMRVKQSWFDAFSVN</sequence>
<keyword evidence="4" id="KW-0288">FMN</keyword>
<dbReference type="InterPro" id="IPR004136">
    <property type="entry name" value="NMO"/>
</dbReference>
<dbReference type="Proteomes" id="UP001215143">
    <property type="component" value="Chromosome"/>
</dbReference>
<accession>A0ABY7W0H9</accession>
<evidence type="ECO:0000256" key="5">
    <source>
        <dbReference type="ARBA" id="ARBA00023002"/>
    </source>
</evidence>
<keyword evidence="5" id="KW-0560">Oxidoreductase</keyword>
<reference evidence="6 7" key="1">
    <citation type="submission" date="2023-02" db="EMBL/GenBank/DDBJ databases">
        <authorList>
            <person name="Liu G."/>
        </authorList>
    </citation>
    <scope>NUCLEOTIDE SEQUENCE [LARGE SCALE GENOMIC DNA]</scope>
    <source>
        <strain evidence="6 7">DSM 23008</strain>
    </source>
</reference>
<evidence type="ECO:0000313" key="7">
    <source>
        <dbReference type="Proteomes" id="UP001215143"/>
    </source>
</evidence>